<dbReference type="PANTHER" id="PTHR47718">
    <property type="entry name" value="OS01G0519700 PROTEIN"/>
    <property type="match status" value="1"/>
</dbReference>
<evidence type="ECO:0000259" key="1">
    <source>
        <dbReference type="Pfam" id="PF03101"/>
    </source>
</evidence>
<proteinExistence type="predicted"/>
<name>A0AAD9WPS5_9ROSI</name>
<evidence type="ECO:0000313" key="2">
    <source>
        <dbReference type="EMBL" id="KAK2637923.1"/>
    </source>
</evidence>
<reference evidence="2" key="1">
    <citation type="journal article" date="2023" name="Plant J.">
        <title>Genome sequences and population genomics provide insights into the demographic history, inbreeding, and mutation load of two 'living fossil' tree species of Dipteronia.</title>
        <authorList>
            <person name="Feng Y."/>
            <person name="Comes H.P."/>
            <person name="Chen J."/>
            <person name="Zhu S."/>
            <person name="Lu R."/>
            <person name="Zhang X."/>
            <person name="Li P."/>
            <person name="Qiu J."/>
            <person name="Olsen K.M."/>
            <person name="Qiu Y."/>
        </authorList>
    </citation>
    <scope>NUCLEOTIDE SEQUENCE</scope>
    <source>
        <strain evidence="2">KIB01</strain>
    </source>
</reference>
<dbReference type="Proteomes" id="UP001280121">
    <property type="component" value="Unassembled WGS sequence"/>
</dbReference>
<evidence type="ECO:0000313" key="3">
    <source>
        <dbReference type="Proteomes" id="UP001280121"/>
    </source>
</evidence>
<gene>
    <name evidence="2" type="ORF">Ddye_025718</name>
</gene>
<dbReference type="PANTHER" id="PTHR47718:SF17">
    <property type="entry name" value="PROTEIN FAR1-RELATED SEQUENCE 5-LIKE"/>
    <property type="match status" value="1"/>
</dbReference>
<sequence length="213" mass="24760">MDEILEKEYDGELRVGMEEHSDAEAYDLYSKYALKKGFSVSKHVIRRDSSNNIRQWEYVCSKQGFHMDEDLCEMKKVNKLETRTGCKALIRFTVTSGIWTISHINLNHNHELAKAEERQFLKSGRKIPKTHRNVISYMVDASVRSTQAYSYLANEVGGAENIGFTKKDARNYLQKKKEEMIEAGDVQSLLNYLKCKQCEDPTFFYSIQVDQYN</sequence>
<dbReference type="EMBL" id="JANJYI010000008">
    <property type="protein sequence ID" value="KAK2637923.1"/>
    <property type="molecule type" value="Genomic_DNA"/>
</dbReference>
<comment type="caution">
    <text evidence="2">The sequence shown here is derived from an EMBL/GenBank/DDBJ whole genome shotgun (WGS) entry which is preliminary data.</text>
</comment>
<dbReference type="AlphaFoldDB" id="A0AAD9WPS5"/>
<dbReference type="Pfam" id="PF03101">
    <property type="entry name" value="FAR1"/>
    <property type="match status" value="1"/>
</dbReference>
<dbReference type="InterPro" id="IPR004330">
    <property type="entry name" value="FAR1_DNA_bnd_dom"/>
</dbReference>
<feature type="domain" description="FAR1" evidence="1">
    <location>
        <begin position="28"/>
        <end position="113"/>
    </location>
</feature>
<keyword evidence="3" id="KW-1185">Reference proteome</keyword>
<accession>A0AAD9WPS5</accession>
<protein>
    <recommendedName>
        <fullName evidence="1">FAR1 domain-containing protein</fullName>
    </recommendedName>
</protein>
<organism evidence="2 3">
    <name type="scientific">Dipteronia dyeriana</name>
    <dbReference type="NCBI Taxonomy" id="168575"/>
    <lineage>
        <taxon>Eukaryota</taxon>
        <taxon>Viridiplantae</taxon>
        <taxon>Streptophyta</taxon>
        <taxon>Embryophyta</taxon>
        <taxon>Tracheophyta</taxon>
        <taxon>Spermatophyta</taxon>
        <taxon>Magnoliopsida</taxon>
        <taxon>eudicotyledons</taxon>
        <taxon>Gunneridae</taxon>
        <taxon>Pentapetalae</taxon>
        <taxon>rosids</taxon>
        <taxon>malvids</taxon>
        <taxon>Sapindales</taxon>
        <taxon>Sapindaceae</taxon>
        <taxon>Hippocastanoideae</taxon>
        <taxon>Acereae</taxon>
        <taxon>Dipteronia</taxon>
    </lineage>
</organism>